<evidence type="ECO:0000256" key="6">
    <source>
        <dbReference type="ARBA" id="ARBA00023136"/>
    </source>
</evidence>
<protein>
    <submittedName>
        <fullName evidence="9">Permease of the drug/metabolite transporter (DMT) superfamily</fullName>
    </submittedName>
</protein>
<comment type="caution">
    <text evidence="9">The sequence shown here is derived from an EMBL/GenBank/DDBJ whole genome shotgun (WGS) entry which is preliminary data.</text>
</comment>
<feature type="transmembrane region" description="Helical" evidence="7">
    <location>
        <begin position="66"/>
        <end position="87"/>
    </location>
</feature>
<evidence type="ECO:0000256" key="3">
    <source>
        <dbReference type="ARBA" id="ARBA00022475"/>
    </source>
</evidence>
<dbReference type="Pfam" id="PF00892">
    <property type="entry name" value="EamA"/>
    <property type="match status" value="2"/>
</dbReference>
<sequence length="312" mass="33760">MTWITWLGYALMCIIYGTSFLAIKLGLGDGMPPFLAAGLRFAIAGGLLCLFLGLSKRWQSLNWRTYLELAWIGFCMTTVPFAALYWAEQHIDSGEAALLVATSPLFSAILALLFRQLTFTWTLVVGLLLSGGGMVFVIGETPSAFQLGSLPFYGKLAIVLSEFIHGLGAIHAKRLMNKVSPATLNGWQMVFASFGLFALSLLIEKNAQVDFTPVTLLSLLHLSIVVSIVASGLFYWLMRETNPLFPVTWTYVSPVIAVAVGALFLNERVTLAHIIGGACVLIGIIVMNLKTKQSASDSSTTSLSNANKPTSV</sequence>
<accession>A0AA45WJG8</accession>
<feature type="domain" description="EamA" evidence="8">
    <location>
        <begin position="154"/>
        <end position="288"/>
    </location>
</feature>
<keyword evidence="3" id="KW-1003">Cell membrane</keyword>
<keyword evidence="10" id="KW-1185">Reference proteome</keyword>
<dbReference type="Gene3D" id="1.10.3730.20">
    <property type="match status" value="1"/>
</dbReference>
<feature type="transmembrane region" description="Helical" evidence="7">
    <location>
        <begin position="121"/>
        <end position="138"/>
    </location>
</feature>
<proteinExistence type="inferred from homology"/>
<evidence type="ECO:0000313" key="9">
    <source>
        <dbReference type="EMBL" id="SMP03134.1"/>
    </source>
</evidence>
<organism evidence="9 10">
    <name type="scientific">Laceyella tengchongensis</name>
    <dbReference type="NCBI Taxonomy" id="574699"/>
    <lineage>
        <taxon>Bacteria</taxon>
        <taxon>Bacillati</taxon>
        <taxon>Bacillota</taxon>
        <taxon>Bacilli</taxon>
        <taxon>Bacillales</taxon>
        <taxon>Thermoactinomycetaceae</taxon>
        <taxon>Laceyella</taxon>
    </lineage>
</organism>
<keyword evidence="4 7" id="KW-0812">Transmembrane</keyword>
<dbReference type="InterPro" id="IPR000620">
    <property type="entry name" value="EamA_dom"/>
</dbReference>
<keyword evidence="5 7" id="KW-1133">Transmembrane helix</keyword>
<feature type="transmembrane region" description="Helical" evidence="7">
    <location>
        <begin position="182"/>
        <end position="203"/>
    </location>
</feature>
<dbReference type="PANTHER" id="PTHR32322:SF18">
    <property type="entry name" value="S-ADENOSYLMETHIONINE_S-ADENOSYLHOMOCYSTEINE TRANSPORTER"/>
    <property type="match status" value="1"/>
</dbReference>
<feature type="transmembrane region" description="Helical" evidence="7">
    <location>
        <begin position="244"/>
        <end position="265"/>
    </location>
</feature>
<dbReference type="PANTHER" id="PTHR32322">
    <property type="entry name" value="INNER MEMBRANE TRANSPORTER"/>
    <property type="match status" value="1"/>
</dbReference>
<comment type="subcellular location">
    <subcellularLocation>
        <location evidence="1">Cell membrane</location>
        <topology evidence="1">Multi-pass membrane protein</topology>
    </subcellularLocation>
</comment>
<feature type="domain" description="EamA" evidence="8">
    <location>
        <begin position="10"/>
        <end position="138"/>
    </location>
</feature>
<dbReference type="SUPFAM" id="SSF103481">
    <property type="entry name" value="Multidrug resistance efflux transporter EmrE"/>
    <property type="match status" value="2"/>
</dbReference>
<feature type="transmembrane region" description="Helical" evidence="7">
    <location>
        <begin position="215"/>
        <end position="237"/>
    </location>
</feature>
<evidence type="ECO:0000313" key="10">
    <source>
        <dbReference type="Proteomes" id="UP001157946"/>
    </source>
</evidence>
<keyword evidence="6 7" id="KW-0472">Membrane</keyword>
<evidence type="ECO:0000256" key="4">
    <source>
        <dbReference type="ARBA" id="ARBA00022692"/>
    </source>
</evidence>
<name>A0AA45WJG8_9BACL</name>
<feature type="transmembrane region" description="Helical" evidence="7">
    <location>
        <begin position="150"/>
        <end position="170"/>
    </location>
</feature>
<dbReference type="InterPro" id="IPR037185">
    <property type="entry name" value="EmrE-like"/>
</dbReference>
<dbReference type="InterPro" id="IPR050638">
    <property type="entry name" value="AA-Vitamin_Transporters"/>
</dbReference>
<evidence type="ECO:0000256" key="1">
    <source>
        <dbReference type="ARBA" id="ARBA00004651"/>
    </source>
</evidence>
<feature type="transmembrane region" description="Helical" evidence="7">
    <location>
        <begin position="93"/>
        <end position="114"/>
    </location>
</feature>
<dbReference type="EMBL" id="FXTU01000001">
    <property type="protein sequence ID" value="SMP03134.1"/>
    <property type="molecule type" value="Genomic_DNA"/>
</dbReference>
<dbReference type="AlphaFoldDB" id="A0AA45WJG8"/>
<dbReference type="RefSeq" id="WP_102991778.1">
    <property type="nucleotide sequence ID" value="NZ_FXTU01000001.1"/>
</dbReference>
<evidence type="ECO:0000259" key="8">
    <source>
        <dbReference type="Pfam" id="PF00892"/>
    </source>
</evidence>
<dbReference type="Proteomes" id="UP001157946">
    <property type="component" value="Unassembled WGS sequence"/>
</dbReference>
<evidence type="ECO:0000256" key="2">
    <source>
        <dbReference type="ARBA" id="ARBA00007362"/>
    </source>
</evidence>
<gene>
    <name evidence="9" type="ORF">SAMN06265361_101408</name>
</gene>
<feature type="transmembrane region" description="Helical" evidence="7">
    <location>
        <begin position="7"/>
        <end position="27"/>
    </location>
</feature>
<feature type="transmembrane region" description="Helical" evidence="7">
    <location>
        <begin position="271"/>
        <end position="289"/>
    </location>
</feature>
<evidence type="ECO:0000256" key="5">
    <source>
        <dbReference type="ARBA" id="ARBA00022989"/>
    </source>
</evidence>
<evidence type="ECO:0000256" key="7">
    <source>
        <dbReference type="SAM" id="Phobius"/>
    </source>
</evidence>
<dbReference type="GO" id="GO:0005886">
    <property type="term" value="C:plasma membrane"/>
    <property type="evidence" value="ECO:0007669"/>
    <property type="project" value="UniProtKB-SubCell"/>
</dbReference>
<reference evidence="9" key="1">
    <citation type="submission" date="2017-05" db="EMBL/GenBank/DDBJ databases">
        <authorList>
            <person name="Varghese N."/>
            <person name="Submissions S."/>
        </authorList>
    </citation>
    <scope>NUCLEOTIDE SEQUENCE</scope>
    <source>
        <strain evidence="9">DSM 45262</strain>
    </source>
</reference>
<feature type="transmembrane region" description="Helical" evidence="7">
    <location>
        <begin position="33"/>
        <end position="54"/>
    </location>
</feature>
<comment type="similarity">
    <text evidence="2">Belongs to the EamA transporter family.</text>
</comment>